<evidence type="ECO:0000259" key="3">
    <source>
        <dbReference type="Pfam" id="PF03724"/>
    </source>
</evidence>
<feature type="region of interest" description="Disordered" evidence="1">
    <location>
        <begin position="24"/>
        <end position="53"/>
    </location>
</feature>
<feature type="chain" id="PRO_5013789813" description="DUF306 domain-containing protein" evidence="2">
    <location>
        <begin position="20"/>
        <end position="392"/>
    </location>
</feature>
<proteinExistence type="predicted"/>
<protein>
    <recommendedName>
        <fullName evidence="3">DUF306 domain-containing protein</fullName>
    </recommendedName>
</protein>
<dbReference type="EMBL" id="LYXE01000188">
    <property type="protein sequence ID" value="PDV96586.1"/>
    <property type="molecule type" value="Genomic_DNA"/>
</dbReference>
<reference evidence="4 5" key="1">
    <citation type="submission" date="2016-05" db="EMBL/GenBank/DDBJ databases">
        <authorList>
            <person name="Lavstsen T."/>
            <person name="Jespersen J.S."/>
        </authorList>
    </citation>
    <scope>NUCLEOTIDE SEQUENCE [LARGE SCALE GENOMIC DNA]</scope>
    <source>
        <strain evidence="4 5">B7-9</strain>
    </source>
</reference>
<dbReference type="PANTHER" id="PTHR35535">
    <property type="entry name" value="HEAT SHOCK PROTEIN HSLJ"/>
    <property type="match status" value="1"/>
</dbReference>
<organism evidence="4 5">
    <name type="scientific">Candidatus Chloroploca asiatica</name>
    <dbReference type="NCBI Taxonomy" id="1506545"/>
    <lineage>
        <taxon>Bacteria</taxon>
        <taxon>Bacillati</taxon>
        <taxon>Chloroflexota</taxon>
        <taxon>Chloroflexia</taxon>
        <taxon>Chloroflexales</taxon>
        <taxon>Chloroflexineae</taxon>
        <taxon>Oscillochloridaceae</taxon>
        <taxon>Candidatus Chloroploca</taxon>
    </lineage>
</organism>
<gene>
    <name evidence="4" type="ORF">A9Q02_06415</name>
</gene>
<dbReference type="PANTHER" id="PTHR35535:SF1">
    <property type="entry name" value="HEAT SHOCK PROTEIN HSLJ"/>
    <property type="match status" value="1"/>
</dbReference>
<keyword evidence="5" id="KW-1185">Reference proteome</keyword>
<evidence type="ECO:0000313" key="5">
    <source>
        <dbReference type="Proteomes" id="UP000220922"/>
    </source>
</evidence>
<name>A0A2H3KN73_9CHLR</name>
<evidence type="ECO:0000313" key="4">
    <source>
        <dbReference type="EMBL" id="PDV96586.1"/>
    </source>
</evidence>
<dbReference type="Gene3D" id="2.40.128.270">
    <property type="match status" value="3"/>
</dbReference>
<feature type="signal peptide" evidence="2">
    <location>
        <begin position="1"/>
        <end position="19"/>
    </location>
</feature>
<dbReference type="InterPro" id="IPR005184">
    <property type="entry name" value="DUF306_Meta_HslJ"/>
</dbReference>
<dbReference type="PROSITE" id="PS51257">
    <property type="entry name" value="PROKAR_LIPOPROTEIN"/>
    <property type="match status" value="1"/>
</dbReference>
<dbReference type="InterPro" id="IPR053147">
    <property type="entry name" value="Hsp_HslJ-like"/>
</dbReference>
<dbReference type="Pfam" id="PF03724">
    <property type="entry name" value="META"/>
    <property type="match status" value="3"/>
</dbReference>
<sequence length="392" mass="40686">MKLRMTILSALLMGMLVLAACGTAPSTGSTTEPTPATTEQETPVTEEATTPEASDALAGTSWVLTQLNGAAPLSEGTPISAEFDTEGSVAGSAGCNRYFAGYTIADGTLSITQAGSTMMACEDAIMAQEQAFLDQFSRATSYVIDGATLTITIDDGTTLVFERAEEEVTTSNDLTGTNWVLTAINGAAPLSESAPISAEFDTEGRITGSAGCNRYFADYTVADGTLSISQAGSTRMACEEAIMAQEQAFLDQLSRATSYVIDGATLTITIDDGATLVFEQTSNALAGTSWLLTELNGAAPLSEATPISAEFDDEGRVAGSAGCNRYFAGYTVAEGTLSITQAGSTMMACEDAILAQEMAFLDQLSRATSYVIDGTTLTITVDDGATLVFVRA</sequence>
<feature type="domain" description="DUF306" evidence="3">
    <location>
        <begin position="172"/>
        <end position="278"/>
    </location>
</feature>
<feature type="domain" description="DUF306" evidence="3">
    <location>
        <begin position="283"/>
        <end position="389"/>
    </location>
</feature>
<dbReference type="OrthoDB" id="144909at2"/>
<comment type="caution">
    <text evidence="4">The sequence shown here is derived from an EMBL/GenBank/DDBJ whole genome shotgun (WGS) entry which is preliminary data.</text>
</comment>
<evidence type="ECO:0000256" key="1">
    <source>
        <dbReference type="SAM" id="MobiDB-lite"/>
    </source>
</evidence>
<dbReference type="RefSeq" id="WP_097655306.1">
    <property type="nucleotide sequence ID" value="NZ_LYXE01000188.1"/>
</dbReference>
<dbReference type="AlphaFoldDB" id="A0A2H3KN73"/>
<feature type="domain" description="DUF306" evidence="3">
    <location>
        <begin position="56"/>
        <end position="161"/>
    </location>
</feature>
<evidence type="ECO:0000256" key="2">
    <source>
        <dbReference type="SAM" id="SignalP"/>
    </source>
</evidence>
<accession>A0A2H3KN73</accession>
<dbReference type="Proteomes" id="UP000220922">
    <property type="component" value="Unassembled WGS sequence"/>
</dbReference>
<keyword evidence="2" id="KW-0732">Signal</keyword>
<dbReference type="InterPro" id="IPR038670">
    <property type="entry name" value="HslJ-like_sf"/>
</dbReference>